<name>A0A6L9SCD2_9ACTN</name>
<dbReference type="PROSITE" id="PS50949">
    <property type="entry name" value="HTH_GNTR"/>
    <property type="match status" value="1"/>
</dbReference>
<dbReference type="InterPro" id="IPR036390">
    <property type="entry name" value="WH_DNA-bd_sf"/>
</dbReference>
<dbReference type="GO" id="GO:0003700">
    <property type="term" value="F:DNA-binding transcription factor activity"/>
    <property type="evidence" value="ECO:0007669"/>
    <property type="project" value="InterPro"/>
</dbReference>
<dbReference type="CDD" id="cd06267">
    <property type="entry name" value="PBP1_LacI_sugar_binding-like"/>
    <property type="match status" value="1"/>
</dbReference>
<dbReference type="InterPro" id="IPR036388">
    <property type="entry name" value="WH-like_DNA-bd_sf"/>
</dbReference>
<dbReference type="RefSeq" id="WP_163741556.1">
    <property type="nucleotide sequence ID" value="NZ_JAAGOA010000016.1"/>
</dbReference>
<dbReference type="EMBL" id="JAAGOA010000016">
    <property type="protein sequence ID" value="NEE02737.1"/>
    <property type="molecule type" value="Genomic_DNA"/>
</dbReference>
<keyword evidence="3" id="KW-0804">Transcription</keyword>
<dbReference type="InterPro" id="IPR000524">
    <property type="entry name" value="Tscrpt_reg_HTH_GntR"/>
</dbReference>
<gene>
    <name evidence="5" type="ORF">G1H10_21460</name>
</gene>
<evidence type="ECO:0000256" key="3">
    <source>
        <dbReference type="ARBA" id="ARBA00023163"/>
    </source>
</evidence>
<dbReference type="PANTHER" id="PTHR30146:SF109">
    <property type="entry name" value="HTH-TYPE TRANSCRIPTIONAL REGULATOR GALS"/>
    <property type="match status" value="1"/>
</dbReference>
<evidence type="ECO:0000256" key="1">
    <source>
        <dbReference type="ARBA" id="ARBA00023015"/>
    </source>
</evidence>
<keyword evidence="2" id="KW-0238">DNA-binding</keyword>
<dbReference type="Proteomes" id="UP000475214">
    <property type="component" value="Unassembled WGS sequence"/>
</dbReference>
<dbReference type="SMART" id="SM00345">
    <property type="entry name" value="HTH_GNTR"/>
    <property type="match status" value="1"/>
</dbReference>
<evidence type="ECO:0000259" key="4">
    <source>
        <dbReference type="PROSITE" id="PS50949"/>
    </source>
</evidence>
<keyword evidence="1" id="KW-0805">Transcription regulation</keyword>
<organism evidence="5 6">
    <name type="scientific">Phytoactinopolyspora halotolerans</name>
    <dbReference type="NCBI Taxonomy" id="1981512"/>
    <lineage>
        <taxon>Bacteria</taxon>
        <taxon>Bacillati</taxon>
        <taxon>Actinomycetota</taxon>
        <taxon>Actinomycetes</taxon>
        <taxon>Jiangellales</taxon>
        <taxon>Jiangellaceae</taxon>
        <taxon>Phytoactinopolyspora</taxon>
    </lineage>
</organism>
<evidence type="ECO:0000313" key="5">
    <source>
        <dbReference type="EMBL" id="NEE02737.1"/>
    </source>
</evidence>
<feature type="domain" description="HTH gntR-type" evidence="4">
    <location>
        <begin position="13"/>
        <end position="81"/>
    </location>
</feature>
<sequence>MAVGEVNNSTPKVARFRALADQIRQEITNGRWHVGGRLPTEQELARTHAVSLNTVRRAISVLATENLVVRRQGSGTYVTAIPGGGRPRFIGVLVPSNTYYYPRVIEGIERATSAGSVKLVLACSEYDPELEFVQLQRLVEAGVAGIIVVPNLHLSPDPVAHLERLTDLPVPYVLAERRPVDPAPDDSTAFVCTNFVGGGYLAVRHLHGLGRRRVGYLGRSGTATSEQVYAGFREAIDDLGVAPPQSALVRRPEWSGDDLADYARICVDEGLDAVFCLGDREATGVLNHVRRLGARVPEDVAIVAYDDEVAELADIPLTAVSPPKSEIGRLAAETLLRRIELGPSAPINQIVLQPRIAVRASCGAPPELSWTVRSVAAHS</sequence>
<proteinExistence type="predicted"/>
<dbReference type="PANTHER" id="PTHR30146">
    <property type="entry name" value="LACI-RELATED TRANSCRIPTIONAL REPRESSOR"/>
    <property type="match status" value="1"/>
</dbReference>
<dbReference type="CDD" id="cd07377">
    <property type="entry name" value="WHTH_GntR"/>
    <property type="match status" value="1"/>
</dbReference>
<dbReference type="Pfam" id="PF13377">
    <property type="entry name" value="Peripla_BP_3"/>
    <property type="match status" value="1"/>
</dbReference>
<evidence type="ECO:0000256" key="2">
    <source>
        <dbReference type="ARBA" id="ARBA00023125"/>
    </source>
</evidence>
<dbReference type="Gene3D" id="1.10.10.10">
    <property type="entry name" value="Winged helix-like DNA-binding domain superfamily/Winged helix DNA-binding domain"/>
    <property type="match status" value="1"/>
</dbReference>
<evidence type="ECO:0000313" key="6">
    <source>
        <dbReference type="Proteomes" id="UP000475214"/>
    </source>
</evidence>
<dbReference type="InterPro" id="IPR028082">
    <property type="entry name" value="Peripla_BP_I"/>
</dbReference>
<dbReference type="GO" id="GO:0000976">
    <property type="term" value="F:transcription cis-regulatory region binding"/>
    <property type="evidence" value="ECO:0007669"/>
    <property type="project" value="TreeGrafter"/>
</dbReference>
<protein>
    <submittedName>
        <fullName evidence="5">Substrate-binding domain-containing protein</fullName>
    </submittedName>
</protein>
<dbReference type="Gene3D" id="3.40.50.2300">
    <property type="match status" value="2"/>
</dbReference>
<reference evidence="5 6" key="1">
    <citation type="submission" date="2020-02" db="EMBL/GenBank/DDBJ databases">
        <authorList>
            <person name="Li X.-J."/>
            <person name="Han X.-M."/>
        </authorList>
    </citation>
    <scope>NUCLEOTIDE SEQUENCE [LARGE SCALE GENOMIC DNA]</scope>
    <source>
        <strain evidence="5 6">CCTCC AB 2017055</strain>
    </source>
</reference>
<dbReference type="AlphaFoldDB" id="A0A6L9SCD2"/>
<comment type="caution">
    <text evidence="5">The sequence shown here is derived from an EMBL/GenBank/DDBJ whole genome shotgun (WGS) entry which is preliminary data.</text>
</comment>
<dbReference type="SUPFAM" id="SSF53822">
    <property type="entry name" value="Periplasmic binding protein-like I"/>
    <property type="match status" value="1"/>
</dbReference>
<dbReference type="InterPro" id="IPR046335">
    <property type="entry name" value="LacI/GalR-like_sensor"/>
</dbReference>
<dbReference type="Pfam" id="PF00392">
    <property type="entry name" value="GntR"/>
    <property type="match status" value="1"/>
</dbReference>
<accession>A0A6L9SCD2</accession>
<keyword evidence="6" id="KW-1185">Reference proteome</keyword>
<dbReference type="SUPFAM" id="SSF46785">
    <property type="entry name" value="Winged helix' DNA-binding domain"/>
    <property type="match status" value="1"/>
</dbReference>